<evidence type="ECO:0000313" key="2">
    <source>
        <dbReference type="Proteomes" id="UP000076842"/>
    </source>
</evidence>
<accession>A0A165HNV8</accession>
<protein>
    <submittedName>
        <fullName evidence="1">Uncharacterized protein</fullName>
    </submittedName>
</protein>
<keyword evidence="2" id="KW-1185">Reference proteome</keyword>
<dbReference type="Proteomes" id="UP000076842">
    <property type="component" value="Unassembled WGS sequence"/>
</dbReference>
<evidence type="ECO:0000313" key="1">
    <source>
        <dbReference type="EMBL" id="KZT59534.1"/>
    </source>
</evidence>
<gene>
    <name evidence="1" type="ORF">CALCODRAFT_493463</name>
</gene>
<sequence length="137" mass="15728">MYNALSESELGVHDLTQRSDIVCLIAIGRVGKGRTRDLQRVRRTIYDALGGTSGVHRQDLREPYNPEQREFWKNVQWWRTAMEALRAQGIVMCENLAMFEAEATKLFCEFWSNAHNGVCITVLLSIHCPNVPWTYGL</sequence>
<proteinExistence type="predicted"/>
<dbReference type="InParanoid" id="A0A165HNV8"/>
<dbReference type="EMBL" id="KV423939">
    <property type="protein sequence ID" value="KZT59534.1"/>
    <property type="molecule type" value="Genomic_DNA"/>
</dbReference>
<organism evidence="1 2">
    <name type="scientific">Calocera cornea HHB12733</name>
    <dbReference type="NCBI Taxonomy" id="1353952"/>
    <lineage>
        <taxon>Eukaryota</taxon>
        <taxon>Fungi</taxon>
        <taxon>Dikarya</taxon>
        <taxon>Basidiomycota</taxon>
        <taxon>Agaricomycotina</taxon>
        <taxon>Dacrymycetes</taxon>
        <taxon>Dacrymycetales</taxon>
        <taxon>Dacrymycetaceae</taxon>
        <taxon>Calocera</taxon>
    </lineage>
</organism>
<reference evidence="1 2" key="1">
    <citation type="journal article" date="2016" name="Mol. Biol. Evol.">
        <title>Comparative Genomics of Early-Diverging Mushroom-Forming Fungi Provides Insights into the Origins of Lignocellulose Decay Capabilities.</title>
        <authorList>
            <person name="Nagy L.G."/>
            <person name="Riley R."/>
            <person name="Tritt A."/>
            <person name="Adam C."/>
            <person name="Daum C."/>
            <person name="Floudas D."/>
            <person name="Sun H."/>
            <person name="Yadav J.S."/>
            <person name="Pangilinan J."/>
            <person name="Larsson K.H."/>
            <person name="Matsuura K."/>
            <person name="Barry K."/>
            <person name="Labutti K."/>
            <person name="Kuo R."/>
            <person name="Ohm R.A."/>
            <person name="Bhattacharya S.S."/>
            <person name="Shirouzu T."/>
            <person name="Yoshinaga Y."/>
            <person name="Martin F.M."/>
            <person name="Grigoriev I.V."/>
            <person name="Hibbett D.S."/>
        </authorList>
    </citation>
    <scope>NUCLEOTIDE SEQUENCE [LARGE SCALE GENOMIC DNA]</scope>
    <source>
        <strain evidence="1 2">HHB12733</strain>
    </source>
</reference>
<dbReference type="AlphaFoldDB" id="A0A165HNV8"/>
<dbReference type="OrthoDB" id="10396017at2759"/>
<name>A0A165HNV8_9BASI</name>